<sequence length="371" mass="41496">QADLQATQGLVVSLAPKALVQRFVPERKAKLEPVNILVPVVPSVFPKRLQELPEMPRSFQEDLSKSLSIEVPDEETPEPLTNSVPFESQEALPNLKSLQENTEAFGSPQPPIQFTGTSPSKPLEHLVSGDLKQLSQELQEASQELQAGPRSISNELSNSIPFPFPSIPQEVPELPPLDTSAQLIQEQFSRPNLLPLLIPSAQKPPIPLAPPVVTSEIPPERRYTTMKVETVKPILQEQFSRPNLLPLLIPSAQKPPIPLAPPVVTSEIPPEQRYTTMKVETVKPILQVKPQRNLRIKSPFIRPDRTPTEEGLWWTPKPSFLGNPANSVAFSEPKKKKPRLLRKGYKTVGYFYLILLSIDWFSLFMNDANNN</sequence>
<keyword evidence="4" id="KW-1185">Reference proteome</keyword>
<evidence type="ECO:0000313" key="3">
    <source>
        <dbReference type="EMBL" id="VDM77040.1"/>
    </source>
</evidence>
<proteinExistence type="predicted"/>
<evidence type="ECO:0000313" key="4">
    <source>
        <dbReference type="Proteomes" id="UP000270094"/>
    </source>
</evidence>
<dbReference type="Proteomes" id="UP000270094">
    <property type="component" value="Unassembled WGS sequence"/>
</dbReference>
<protein>
    <submittedName>
        <fullName evidence="3">Uncharacterized protein</fullName>
    </submittedName>
</protein>
<gene>
    <name evidence="3" type="ORF">SVUK_LOCUS12038</name>
</gene>
<keyword evidence="2" id="KW-0472">Membrane</keyword>
<evidence type="ECO:0000256" key="1">
    <source>
        <dbReference type="SAM" id="MobiDB-lite"/>
    </source>
</evidence>
<organism evidence="3 4">
    <name type="scientific">Strongylus vulgaris</name>
    <name type="common">Blood worm</name>
    <dbReference type="NCBI Taxonomy" id="40348"/>
    <lineage>
        <taxon>Eukaryota</taxon>
        <taxon>Metazoa</taxon>
        <taxon>Ecdysozoa</taxon>
        <taxon>Nematoda</taxon>
        <taxon>Chromadorea</taxon>
        <taxon>Rhabditida</taxon>
        <taxon>Rhabditina</taxon>
        <taxon>Rhabditomorpha</taxon>
        <taxon>Strongyloidea</taxon>
        <taxon>Strongylidae</taxon>
        <taxon>Strongylus</taxon>
    </lineage>
</organism>
<name>A0A3P7IVL9_STRVU</name>
<reference evidence="3 4" key="1">
    <citation type="submission" date="2018-11" db="EMBL/GenBank/DDBJ databases">
        <authorList>
            <consortium name="Pathogen Informatics"/>
        </authorList>
    </citation>
    <scope>NUCLEOTIDE SEQUENCE [LARGE SCALE GENOMIC DNA]</scope>
</reference>
<evidence type="ECO:0000256" key="2">
    <source>
        <dbReference type="SAM" id="Phobius"/>
    </source>
</evidence>
<feature type="non-terminal residue" evidence="3">
    <location>
        <position position="1"/>
    </location>
</feature>
<accession>A0A3P7IVL9</accession>
<keyword evidence="2" id="KW-0812">Transmembrane</keyword>
<keyword evidence="2" id="KW-1133">Transmembrane helix</keyword>
<feature type="region of interest" description="Disordered" evidence="1">
    <location>
        <begin position="102"/>
        <end position="124"/>
    </location>
</feature>
<dbReference type="AlphaFoldDB" id="A0A3P7IVL9"/>
<feature type="transmembrane region" description="Helical" evidence="2">
    <location>
        <begin position="344"/>
        <end position="365"/>
    </location>
</feature>
<dbReference type="EMBL" id="UYYB01098300">
    <property type="protein sequence ID" value="VDM77040.1"/>
    <property type="molecule type" value="Genomic_DNA"/>
</dbReference>